<proteinExistence type="predicted"/>
<dbReference type="AlphaFoldDB" id="A0AAV4R3C7"/>
<gene>
    <name evidence="1" type="ORF">CDAR_391291</name>
</gene>
<reference evidence="1 2" key="1">
    <citation type="submission" date="2021-06" db="EMBL/GenBank/DDBJ databases">
        <title>Caerostris darwini draft genome.</title>
        <authorList>
            <person name="Kono N."/>
            <person name="Arakawa K."/>
        </authorList>
    </citation>
    <scope>NUCLEOTIDE SEQUENCE [LARGE SCALE GENOMIC DNA]</scope>
</reference>
<evidence type="ECO:0000313" key="1">
    <source>
        <dbReference type="EMBL" id="GIY15541.1"/>
    </source>
</evidence>
<dbReference type="EMBL" id="BPLQ01005537">
    <property type="protein sequence ID" value="GIY15541.1"/>
    <property type="molecule type" value="Genomic_DNA"/>
</dbReference>
<sequence>MDPAKRSKYSAGFKIKRIQFAKRNGNRAAARMFGVTENSKREWKKNEMTIITMPKNKCALRKAVMKWPIPDESVENCVLACHQNGLIVKINSVRLFALKC</sequence>
<evidence type="ECO:0000313" key="2">
    <source>
        <dbReference type="Proteomes" id="UP001054837"/>
    </source>
</evidence>
<comment type="caution">
    <text evidence="1">The sequence shown here is derived from an EMBL/GenBank/DDBJ whole genome shotgun (WGS) entry which is preliminary data.</text>
</comment>
<organism evidence="1 2">
    <name type="scientific">Caerostris darwini</name>
    <dbReference type="NCBI Taxonomy" id="1538125"/>
    <lineage>
        <taxon>Eukaryota</taxon>
        <taxon>Metazoa</taxon>
        <taxon>Ecdysozoa</taxon>
        <taxon>Arthropoda</taxon>
        <taxon>Chelicerata</taxon>
        <taxon>Arachnida</taxon>
        <taxon>Araneae</taxon>
        <taxon>Araneomorphae</taxon>
        <taxon>Entelegynae</taxon>
        <taxon>Araneoidea</taxon>
        <taxon>Araneidae</taxon>
        <taxon>Caerostris</taxon>
    </lineage>
</organism>
<keyword evidence="2" id="KW-1185">Reference proteome</keyword>
<name>A0AAV4R3C7_9ARAC</name>
<accession>A0AAV4R3C7</accession>
<dbReference type="Proteomes" id="UP001054837">
    <property type="component" value="Unassembled WGS sequence"/>
</dbReference>
<protein>
    <submittedName>
        <fullName evidence="1">Uncharacterized protein</fullName>
    </submittedName>
</protein>